<comment type="pathway">
    <text evidence="3">Carbohydrate metabolism; galactose metabolism.</text>
</comment>
<protein>
    <recommendedName>
        <fullName evidence="4">UDP-glucose 4-epimerase</fullName>
        <ecNumber evidence="4">5.1.3.2</ecNumber>
    </recommendedName>
</protein>
<comment type="catalytic activity">
    <reaction evidence="1">
        <text>UDP-alpha-D-glucose = UDP-alpha-D-galactose</text>
        <dbReference type="Rhea" id="RHEA:22168"/>
        <dbReference type="ChEBI" id="CHEBI:58885"/>
        <dbReference type="ChEBI" id="CHEBI:66914"/>
        <dbReference type="EC" id="5.1.3.2"/>
    </reaction>
</comment>
<dbReference type="Pfam" id="PF16363">
    <property type="entry name" value="GDP_Man_Dehyd"/>
    <property type="match status" value="1"/>
</dbReference>
<comment type="cofactor">
    <cofactor evidence="2">
        <name>NAD(+)</name>
        <dbReference type="ChEBI" id="CHEBI:57540"/>
    </cofactor>
</comment>
<keyword evidence="6" id="KW-0413">Isomerase</keyword>
<dbReference type="SUPFAM" id="SSF51735">
    <property type="entry name" value="NAD(P)-binding Rossmann-fold domains"/>
    <property type="match status" value="1"/>
</dbReference>
<evidence type="ECO:0000256" key="3">
    <source>
        <dbReference type="ARBA" id="ARBA00004947"/>
    </source>
</evidence>
<dbReference type="Gene3D" id="3.90.25.10">
    <property type="entry name" value="UDP-galactose 4-epimerase, domain 1"/>
    <property type="match status" value="1"/>
</dbReference>
<feature type="domain" description="NAD(P)-binding" evidence="7">
    <location>
        <begin position="19"/>
        <end position="173"/>
    </location>
</feature>
<accession>A0A7S1U657</accession>
<dbReference type="InterPro" id="IPR036291">
    <property type="entry name" value="NAD(P)-bd_dom_sf"/>
</dbReference>
<dbReference type="GO" id="GO:0005829">
    <property type="term" value="C:cytosol"/>
    <property type="evidence" value="ECO:0007669"/>
    <property type="project" value="TreeGrafter"/>
</dbReference>
<dbReference type="GO" id="GO:0003978">
    <property type="term" value="F:UDP-glucose 4-epimerase activity"/>
    <property type="evidence" value="ECO:0007669"/>
    <property type="project" value="UniProtKB-EC"/>
</dbReference>
<dbReference type="PANTHER" id="PTHR43725:SF47">
    <property type="entry name" value="UDP-GLUCOSE 4-EPIMERASE"/>
    <property type="match status" value="1"/>
</dbReference>
<evidence type="ECO:0000256" key="4">
    <source>
        <dbReference type="ARBA" id="ARBA00013189"/>
    </source>
</evidence>
<gene>
    <name evidence="8" type="ORF">PPAR1163_LOCUS16658</name>
</gene>
<dbReference type="AlphaFoldDB" id="A0A7S1U657"/>
<evidence type="ECO:0000256" key="5">
    <source>
        <dbReference type="ARBA" id="ARBA00023027"/>
    </source>
</evidence>
<dbReference type="PANTHER" id="PTHR43725">
    <property type="entry name" value="UDP-GLUCOSE 4-EPIMERASE"/>
    <property type="match status" value="1"/>
</dbReference>
<dbReference type="EC" id="5.1.3.2" evidence="4"/>
<evidence type="ECO:0000256" key="6">
    <source>
        <dbReference type="ARBA" id="ARBA00023235"/>
    </source>
</evidence>
<evidence type="ECO:0000256" key="1">
    <source>
        <dbReference type="ARBA" id="ARBA00000083"/>
    </source>
</evidence>
<dbReference type="EMBL" id="HBGJ01026135">
    <property type="protein sequence ID" value="CAD9258286.1"/>
    <property type="molecule type" value="Transcribed_RNA"/>
</dbReference>
<evidence type="ECO:0000259" key="7">
    <source>
        <dbReference type="Pfam" id="PF16363"/>
    </source>
</evidence>
<evidence type="ECO:0000256" key="2">
    <source>
        <dbReference type="ARBA" id="ARBA00001911"/>
    </source>
</evidence>
<dbReference type="GO" id="GO:0005996">
    <property type="term" value="P:monosaccharide metabolic process"/>
    <property type="evidence" value="ECO:0007669"/>
    <property type="project" value="TreeGrafter"/>
</dbReference>
<name>A0A7S1U657_9STRA</name>
<dbReference type="InterPro" id="IPR016040">
    <property type="entry name" value="NAD(P)-bd_dom"/>
</dbReference>
<sequence length="193" mass="21317">MIEEILRDLSNSPDGKEWSISILRYFNPVGAHPSGRIGEDPNGPPNNLMPYVSQVAVGRREKLSVYGNDYDTPDGTGVRDYIHVMDLADGHLKALEYMDREGAGNYVFNLGTGKGNSVLEMVAAMRKASGREIPYVITDRRPGDLATVYAATDKARDELGWTATRSLEDMCTDLWAWQSANPQGYEAVSEAKK</sequence>
<keyword evidence="5" id="KW-0520">NAD</keyword>
<reference evidence="8" key="1">
    <citation type="submission" date="2021-01" db="EMBL/GenBank/DDBJ databases">
        <authorList>
            <person name="Corre E."/>
            <person name="Pelletier E."/>
            <person name="Niang G."/>
            <person name="Scheremetjew M."/>
            <person name="Finn R."/>
            <person name="Kale V."/>
            <person name="Holt S."/>
            <person name="Cochrane G."/>
            <person name="Meng A."/>
            <person name="Brown T."/>
            <person name="Cohen L."/>
        </authorList>
    </citation>
    <scope>NUCLEOTIDE SEQUENCE</scope>
    <source>
        <strain evidence="8">CCMP2877</strain>
    </source>
</reference>
<proteinExistence type="predicted"/>
<dbReference type="Gene3D" id="3.40.50.720">
    <property type="entry name" value="NAD(P)-binding Rossmann-like Domain"/>
    <property type="match status" value="1"/>
</dbReference>
<evidence type="ECO:0000313" key="8">
    <source>
        <dbReference type="EMBL" id="CAD9258286.1"/>
    </source>
</evidence>
<organism evidence="8">
    <name type="scientific">Phaeomonas parva</name>
    <dbReference type="NCBI Taxonomy" id="124430"/>
    <lineage>
        <taxon>Eukaryota</taxon>
        <taxon>Sar</taxon>
        <taxon>Stramenopiles</taxon>
        <taxon>Ochrophyta</taxon>
        <taxon>Pinguiophyceae</taxon>
        <taxon>Pinguiochrysidales</taxon>
        <taxon>Pinguiochrysidaceae</taxon>
        <taxon>Phaeomonas</taxon>
    </lineage>
</organism>